<gene>
    <name evidence="1" type="ORF">METZ01_LOCUS249818</name>
</gene>
<feature type="non-terminal residue" evidence="1">
    <location>
        <position position="1"/>
    </location>
</feature>
<name>A0A382IB64_9ZZZZ</name>
<proteinExistence type="predicted"/>
<sequence>VDHVIGARFFQCGGVSKPVSDPAGMDTGAFSRFNV</sequence>
<evidence type="ECO:0000313" key="1">
    <source>
        <dbReference type="EMBL" id="SVB96964.1"/>
    </source>
</evidence>
<organism evidence="1">
    <name type="scientific">marine metagenome</name>
    <dbReference type="NCBI Taxonomy" id="408172"/>
    <lineage>
        <taxon>unclassified sequences</taxon>
        <taxon>metagenomes</taxon>
        <taxon>ecological metagenomes</taxon>
    </lineage>
</organism>
<reference evidence="1" key="1">
    <citation type="submission" date="2018-05" db="EMBL/GenBank/DDBJ databases">
        <authorList>
            <person name="Lanie J.A."/>
            <person name="Ng W.-L."/>
            <person name="Kazmierczak K.M."/>
            <person name="Andrzejewski T.M."/>
            <person name="Davidsen T.M."/>
            <person name="Wayne K.J."/>
            <person name="Tettelin H."/>
            <person name="Glass J.I."/>
            <person name="Rusch D."/>
            <person name="Podicherti R."/>
            <person name="Tsui H.-C.T."/>
            <person name="Winkler M.E."/>
        </authorList>
    </citation>
    <scope>NUCLEOTIDE SEQUENCE</scope>
</reference>
<dbReference type="AlphaFoldDB" id="A0A382IB64"/>
<feature type="non-terminal residue" evidence="1">
    <location>
        <position position="35"/>
    </location>
</feature>
<protein>
    <submittedName>
        <fullName evidence="1">Uncharacterized protein</fullName>
    </submittedName>
</protein>
<dbReference type="EMBL" id="UINC01066346">
    <property type="protein sequence ID" value="SVB96964.1"/>
    <property type="molecule type" value="Genomic_DNA"/>
</dbReference>
<accession>A0A382IB64</accession>